<name>A0A059F3W6_9MICR</name>
<protein>
    <submittedName>
        <fullName evidence="3">Uncharacterized protein</fullName>
    </submittedName>
</protein>
<dbReference type="InterPro" id="IPR016848">
    <property type="entry name" value="RNase_P/MRP_Rpp29-subunit"/>
</dbReference>
<evidence type="ECO:0000313" key="3">
    <source>
        <dbReference type="EMBL" id="KCZ81679.1"/>
    </source>
</evidence>
<dbReference type="InterPro" id="IPR036980">
    <property type="entry name" value="RNase_P/MRP_Rpp29_sf"/>
</dbReference>
<comment type="similarity">
    <text evidence="2">Belongs to the eukaryotic/archaeal RNase P protein component 1 family.</text>
</comment>
<proteinExistence type="inferred from homology"/>
<dbReference type="GO" id="GO:0030677">
    <property type="term" value="C:ribonuclease P complex"/>
    <property type="evidence" value="ECO:0007669"/>
    <property type="project" value="InterPro"/>
</dbReference>
<dbReference type="Proteomes" id="UP000030655">
    <property type="component" value="Unassembled WGS sequence"/>
</dbReference>
<reference evidence="4" key="1">
    <citation type="submission" date="2013-02" db="EMBL/GenBank/DDBJ databases">
        <authorList>
            <consortium name="The Broad Institute Genome Sequencing Platform"/>
            <person name="Cuomo C."/>
            <person name="Becnel J."/>
            <person name="Sanscrainte N."/>
            <person name="Walker B."/>
            <person name="Young S.K."/>
            <person name="Zeng Q."/>
            <person name="Gargeya S."/>
            <person name="Fitzgerald M."/>
            <person name="Haas B."/>
            <person name="Abouelleil A."/>
            <person name="Alvarado L."/>
            <person name="Arachchi H.M."/>
            <person name="Berlin A.M."/>
            <person name="Chapman S.B."/>
            <person name="Dewar J."/>
            <person name="Goldberg J."/>
            <person name="Griggs A."/>
            <person name="Gujja S."/>
            <person name="Hansen M."/>
            <person name="Howarth C."/>
            <person name="Imamovic A."/>
            <person name="Larimer J."/>
            <person name="McCowan C."/>
            <person name="Murphy C."/>
            <person name="Neiman D."/>
            <person name="Pearson M."/>
            <person name="Priest M."/>
            <person name="Roberts A."/>
            <person name="Saif S."/>
            <person name="Shea T."/>
            <person name="Sisk P."/>
            <person name="Sykes S."/>
            <person name="Wortman J."/>
            <person name="Nusbaum C."/>
            <person name="Birren B."/>
        </authorList>
    </citation>
    <scope>NUCLEOTIDE SEQUENCE [LARGE SCALE GENOMIC DNA]</scope>
    <source>
        <strain evidence="4">PRA339</strain>
    </source>
</reference>
<dbReference type="InterPro" id="IPR023534">
    <property type="entry name" value="Rof/RNase_P-like"/>
</dbReference>
<dbReference type="OrthoDB" id="124041at2759"/>
<organism evidence="3 4">
    <name type="scientific">Anncaliia algerae PRA339</name>
    <dbReference type="NCBI Taxonomy" id="1288291"/>
    <lineage>
        <taxon>Eukaryota</taxon>
        <taxon>Fungi</taxon>
        <taxon>Fungi incertae sedis</taxon>
        <taxon>Microsporidia</taxon>
        <taxon>Tubulinosematoidea</taxon>
        <taxon>Tubulinosematidae</taxon>
        <taxon>Anncaliia</taxon>
    </lineage>
</organism>
<dbReference type="Pfam" id="PF01868">
    <property type="entry name" value="RNase_P-MRP_p29"/>
    <property type="match status" value="1"/>
</dbReference>
<dbReference type="VEuPathDB" id="MicrosporidiaDB:H312_00857"/>
<dbReference type="Gene3D" id="2.30.30.210">
    <property type="entry name" value="Ribonuclease P/MRP, subunit p29"/>
    <property type="match status" value="1"/>
</dbReference>
<dbReference type="PANTHER" id="PTHR13348">
    <property type="entry name" value="RIBONUCLEASE P SUBUNIT P29"/>
    <property type="match status" value="1"/>
</dbReference>
<dbReference type="InterPro" id="IPR002730">
    <property type="entry name" value="Rpp29/RNP1"/>
</dbReference>
<dbReference type="GO" id="GO:0033204">
    <property type="term" value="F:ribonuclease P RNA binding"/>
    <property type="evidence" value="ECO:0007669"/>
    <property type="project" value="InterPro"/>
</dbReference>
<gene>
    <name evidence="3" type="ORF">H312_00857</name>
</gene>
<sequence>MYDKLIKSNFDIVSHVNSKSKEKIEETYKTILPTNFQNVKESEEIKKRKIIKSEYKNIKYDDYLEVNKLHNDYITSLNFQGHNMREKLYKAELTGAFVKFKTIHGVKQGIIVEERENTFLIVHEDDSLKIYPKALYNFMIMVDNIKYYFIGRYLKSNRFFKK</sequence>
<comment type="subcellular location">
    <subcellularLocation>
        <location evidence="1">Nucleus</location>
    </subcellularLocation>
</comment>
<dbReference type="EMBL" id="KK365138">
    <property type="protein sequence ID" value="KCZ81679.1"/>
    <property type="molecule type" value="Genomic_DNA"/>
</dbReference>
<reference evidence="3 4" key="2">
    <citation type="submission" date="2014-03" db="EMBL/GenBank/DDBJ databases">
        <title>The Genome Sequence of Anncaliia algerae insect isolate PRA339.</title>
        <authorList>
            <consortium name="The Broad Institute Genome Sequencing Platform"/>
            <consortium name="The Broad Institute Genome Sequencing Center for Infectious Disease"/>
            <person name="Cuomo C."/>
            <person name="Becnel J."/>
            <person name="Sanscrainte N."/>
            <person name="Walker B."/>
            <person name="Young S.K."/>
            <person name="Zeng Q."/>
            <person name="Gargeya S."/>
            <person name="Fitzgerald M."/>
            <person name="Haas B."/>
            <person name="Abouelleil A."/>
            <person name="Alvarado L."/>
            <person name="Arachchi H.M."/>
            <person name="Berlin A.M."/>
            <person name="Chapman S.B."/>
            <person name="Dewar J."/>
            <person name="Goldberg J."/>
            <person name="Griggs A."/>
            <person name="Gujja S."/>
            <person name="Hansen M."/>
            <person name="Howarth C."/>
            <person name="Imamovic A."/>
            <person name="Larimer J."/>
            <person name="McCowan C."/>
            <person name="Murphy C."/>
            <person name="Neiman D."/>
            <person name="Pearson M."/>
            <person name="Priest M."/>
            <person name="Roberts A."/>
            <person name="Saif S."/>
            <person name="Shea T."/>
            <person name="Sisk P."/>
            <person name="Sykes S."/>
            <person name="Wortman J."/>
            <person name="Nusbaum C."/>
            <person name="Birren B."/>
        </authorList>
    </citation>
    <scope>NUCLEOTIDE SEQUENCE [LARGE SCALE GENOMIC DNA]</scope>
    <source>
        <strain evidence="3 4">PRA339</strain>
    </source>
</reference>
<dbReference type="GO" id="GO:0001682">
    <property type="term" value="P:tRNA 5'-leader removal"/>
    <property type="evidence" value="ECO:0007669"/>
    <property type="project" value="InterPro"/>
</dbReference>
<dbReference type="GO" id="GO:0005634">
    <property type="term" value="C:nucleus"/>
    <property type="evidence" value="ECO:0007669"/>
    <property type="project" value="UniProtKB-SubCell"/>
</dbReference>
<evidence type="ECO:0000256" key="2">
    <source>
        <dbReference type="ARBA" id="ARBA00006181"/>
    </source>
</evidence>
<dbReference type="GO" id="GO:0006364">
    <property type="term" value="P:rRNA processing"/>
    <property type="evidence" value="ECO:0007669"/>
    <property type="project" value="TreeGrafter"/>
</dbReference>
<keyword evidence="4" id="KW-1185">Reference proteome</keyword>
<evidence type="ECO:0000313" key="4">
    <source>
        <dbReference type="Proteomes" id="UP000030655"/>
    </source>
</evidence>
<dbReference type="SUPFAM" id="SSF101744">
    <property type="entry name" value="Rof/RNase P subunit-like"/>
    <property type="match status" value="1"/>
</dbReference>
<dbReference type="AlphaFoldDB" id="A0A059F3W6"/>
<accession>A0A059F3W6</accession>
<dbReference type="GO" id="GO:0000172">
    <property type="term" value="C:ribonuclease MRP complex"/>
    <property type="evidence" value="ECO:0007669"/>
    <property type="project" value="InterPro"/>
</dbReference>
<evidence type="ECO:0000256" key="1">
    <source>
        <dbReference type="ARBA" id="ARBA00004123"/>
    </source>
</evidence>
<dbReference type="PANTHER" id="PTHR13348:SF0">
    <property type="entry name" value="RIBONUCLEASE P PROTEIN SUBUNIT P29"/>
    <property type="match status" value="1"/>
</dbReference>
<dbReference type="HOGENOM" id="CLU_1619495_0_0_1"/>